<dbReference type="PANTHER" id="PTHR33841:SF1">
    <property type="entry name" value="DNA METHYLTRANSFERASE A"/>
    <property type="match status" value="1"/>
</dbReference>
<evidence type="ECO:0000313" key="10">
    <source>
        <dbReference type="EMBL" id="GAK51874.1"/>
    </source>
</evidence>
<evidence type="ECO:0000256" key="5">
    <source>
        <dbReference type="ARBA" id="ARBA00022747"/>
    </source>
</evidence>
<evidence type="ECO:0000313" key="11">
    <source>
        <dbReference type="Proteomes" id="UP000030700"/>
    </source>
</evidence>
<evidence type="ECO:0000256" key="7">
    <source>
        <dbReference type="ARBA" id="ARBA00047942"/>
    </source>
</evidence>
<dbReference type="InterPro" id="IPR029063">
    <property type="entry name" value="SAM-dependent_MTases_sf"/>
</dbReference>
<reference evidence="10" key="1">
    <citation type="journal article" date="2015" name="PeerJ">
        <title>First genomic representation of candidate bacterial phylum KSB3 points to enhanced environmental sensing as a trigger of wastewater bulking.</title>
        <authorList>
            <person name="Sekiguchi Y."/>
            <person name="Ohashi A."/>
            <person name="Parks D.H."/>
            <person name="Yamauchi T."/>
            <person name="Tyson G.W."/>
            <person name="Hugenholtz P."/>
        </authorList>
    </citation>
    <scope>NUCLEOTIDE SEQUENCE [LARGE SCALE GENOMIC DNA]</scope>
</reference>
<feature type="domain" description="Type II methyltransferase M.TaqI-like" evidence="8">
    <location>
        <begin position="667"/>
        <end position="911"/>
    </location>
</feature>
<dbReference type="GO" id="GO:0032259">
    <property type="term" value="P:methylation"/>
    <property type="evidence" value="ECO:0007669"/>
    <property type="project" value="UniProtKB-KW"/>
</dbReference>
<dbReference type="SUPFAM" id="SSF53335">
    <property type="entry name" value="S-adenosyl-L-methionine-dependent methyltransferases"/>
    <property type="match status" value="1"/>
</dbReference>
<dbReference type="InterPro" id="IPR023135">
    <property type="entry name" value="N6_DNA_MeTrfase_TaqI_C"/>
</dbReference>
<evidence type="ECO:0000259" key="8">
    <source>
        <dbReference type="Pfam" id="PF07669"/>
    </source>
</evidence>
<evidence type="ECO:0000256" key="4">
    <source>
        <dbReference type="ARBA" id="ARBA00022691"/>
    </source>
</evidence>
<dbReference type="Pfam" id="PF07669">
    <property type="entry name" value="Eco57I"/>
    <property type="match status" value="1"/>
</dbReference>
<evidence type="ECO:0000256" key="6">
    <source>
        <dbReference type="ARBA" id="ARBA00023125"/>
    </source>
</evidence>
<gene>
    <name evidence="10" type="ORF">U14_03120</name>
</gene>
<evidence type="ECO:0000256" key="2">
    <source>
        <dbReference type="ARBA" id="ARBA00022603"/>
    </source>
</evidence>
<dbReference type="InterPro" id="IPR050953">
    <property type="entry name" value="N4_N6_ade-DNA_methylase"/>
</dbReference>
<dbReference type="PRINTS" id="PR00507">
    <property type="entry name" value="N12N6MTFRASE"/>
</dbReference>
<evidence type="ECO:0000256" key="1">
    <source>
        <dbReference type="ARBA" id="ARBA00011900"/>
    </source>
</evidence>
<dbReference type="InterPro" id="IPR025931">
    <property type="entry name" value="TaqI_C"/>
</dbReference>
<dbReference type="AlphaFoldDB" id="A0A081BNA8"/>
<dbReference type="InterPro" id="IPR011639">
    <property type="entry name" value="MethylTrfase_TaqI-like_dom"/>
</dbReference>
<dbReference type="GO" id="GO:0003677">
    <property type="term" value="F:DNA binding"/>
    <property type="evidence" value="ECO:0007669"/>
    <property type="project" value="UniProtKB-KW"/>
</dbReference>
<evidence type="ECO:0000259" key="9">
    <source>
        <dbReference type="Pfam" id="PF12950"/>
    </source>
</evidence>
<keyword evidence="3" id="KW-0808">Transferase</keyword>
<dbReference type="InterPro" id="IPR002052">
    <property type="entry name" value="DNA_methylase_N6_adenine_CS"/>
</dbReference>
<dbReference type="EC" id="2.1.1.72" evidence="1"/>
<protein>
    <recommendedName>
        <fullName evidence="1">site-specific DNA-methyltransferase (adenine-specific)</fullName>
        <ecNumber evidence="1">2.1.1.72</ecNumber>
    </recommendedName>
</protein>
<dbReference type="GO" id="GO:0009307">
    <property type="term" value="P:DNA restriction-modification system"/>
    <property type="evidence" value="ECO:0007669"/>
    <property type="project" value="UniProtKB-KW"/>
</dbReference>
<proteinExistence type="predicted"/>
<keyword evidence="2" id="KW-0489">Methyltransferase</keyword>
<keyword evidence="5" id="KW-0680">Restriction system</keyword>
<keyword evidence="11" id="KW-1185">Reference proteome</keyword>
<dbReference type="GO" id="GO:0009007">
    <property type="term" value="F:site-specific DNA-methyltransferase (adenine-specific) activity"/>
    <property type="evidence" value="ECO:0007669"/>
    <property type="project" value="UniProtKB-EC"/>
</dbReference>
<evidence type="ECO:0000256" key="3">
    <source>
        <dbReference type="ARBA" id="ARBA00022679"/>
    </source>
</evidence>
<dbReference type="Gene3D" id="3.90.220.10">
    <property type="entry name" value="Adenine-n6-DNA-methyltransferase Taqi, Chain A, domain 2"/>
    <property type="match status" value="1"/>
</dbReference>
<accession>A0A081BNA8</accession>
<dbReference type="EMBL" id="DF820457">
    <property type="protein sequence ID" value="GAK51874.1"/>
    <property type="molecule type" value="Genomic_DNA"/>
</dbReference>
<comment type="catalytic activity">
    <reaction evidence="7">
        <text>a 2'-deoxyadenosine in DNA + S-adenosyl-L-methionine = an N(6)-methyl-2'-deoxyadenosine in DNA + S-adenosyl-L-homocysteine + H(+)</text>
        <dbReference type="Rhea" id="RHEA:15197"/>
        <dbReference type="Rhea" id="RHEA-COMP:12418"/>
        <dbReference type="Rhea" id="RHEA-COMP:12419"/>
        <dbReference type="ChEBI" id="CHEBI:15378"/>
        <dbReference type="ChEBI" id="CHEBI:57856"/>
        <dbReference type="ChEBI" id="CHEBI:59789"/>
        <dbReference type="ChEBI" id="CHEBI:90615"/>
        <dbReference type="ChEBI" id="CHEBI:90616"/>
        <dbReference type="EC" id="2.1.1.72"/>
    </reaction>
</comment>
<name>A0A081BNA8_9BACT</name>
<keyword evidence="6" id="KW-0238">DNA-binding</keyword>
<dbReference type="STRING" id="1499966.U14_03120"/>
<dbReference type="PROSITE" id="PS00092">
    <property type="entry name" value="N6_MTASE"/>
    <property type="match status" value="1"/>
</dbReference>
<dbReference type="Proteomes" id="UP000030700">
    <property type="component" value="Unassembled WGS sequence"/>
</dbReference>
<dbReference type="Pfam" id="PF12950">
    <property type="entry name" value="TaqI_C"/>
    <property type="match status" value="1"/>
</dbReference>
<dbReference type="PANTHER" id="PTHR33841">
    <property type="entry name" value="DNA METHYLTRANSFERASE YEEA-RELATED"/>
    <property type="match status" value="1"/>
</dbReference>
<organism evidence="10">
    <name type="scientific">Candidatus Moduliflexus flocculans</name>
    <dbReference type="NCBI Taxonomy" id="1499966"/>
    <lineage>
        <taxon>Bacteria</taxon>
        <taxon>Candidatus Moduliflexota</taxon>
        <taxon>Candidatus Moduliflexia</taxon>
        <taxon>Candidatus Moduliflexales</taxon>
        <taxon>Candidatus Moduliflexaceae</taxon>
    </lineage>
</organism>
<dbReference type="Gene3D" id="3.40.50.150">
    <property type="entry name" value="Vaccinia Virus protein VP39"/>
    <property type="match status" value="1"/>
</dbReference>
<sequence>MSKELKLAIQRAIINFSQKPVEQAAIKLFTTLGYDTTRQNPFPEKSFAFFKDSFLEDDARFDEEKAHVNEWQSVDLLFQLTAHEVSRAANLFDTKQVDNTIIETYLFFALELSQSAYTRTQLAQITREINKVFPMPALLVFKHGDTLTLSVINRRLNKQDARKDVLEKVTVIKDISIVAPHRAHIDILFDLSFAELQRIHKFTNFVELHNAWQKTLDTKELNTRFYRDLSNWYFWALSQVEFPDDAKPDRDIRNATNVIRLITRLIFVWFLKEKHLIPDTLFDPVALNDYLTYDDSTGSTYYKAILQNLFFATLNTEMRKDNPHSRAFVHRQYGVQGFYRYRRFFKDPDKALELFQDIPFLNGGLFECLDKNVGTPDEVRIDCFSDRPANEPRLKVPDGLFFGAEDECDLSAVYGDTKRKHETVRGLINILNSYKFTIAENTPIEEEIALDPELLGKVFENLLASYNPETQTTARKQTGSFYTPREIVNYMVDESLIAYLANCLSSEDRCHCEESSTKQSRDTGEIASQSLAMTMPFHKPETSTKVAGEVEARLRHLLSYTDEPHQFSETEVTALITALHTAKILDPACGSGAFPMGILHKMVHILTKLDPDNVRWRETQRQQALKETEQAFLLGNKEERDQRLLEINEVFEENASDYGRKLYLIENGIYGVDIQPIAVQIAKLRCFISLIVDQQVNPAKKNLGLLPLPNLETKFVAANTLIGIAKPQQMPLQGEAIRQKEAELAKVRQKHFTARSPKTKEHTRQEDCRLRTELADLLKSAFPADVTEQLVQWNPYDQNAKADFFDPEWMFGLQDGFDAVIGNPPYVLLQDKVKDSKMLEYFRKGFEVASYKVDLYHLFIEKGVNLLKKNGVLVFINPSNFLSNNYTILLRRFILTLTNLRKILNLEDSVFEASVNNCILLVTKKDGDNETKISFYKASLSNNELIPELIVQQNQNDFLNERCLLVPVQDVSLFSLLKRIDEVSKPLKFYAHVNFGMQLRDRKEFPEDVLENPNKNELSEWHKQCFTGKDIKRYQVTYNHRYCYFNRIAKRGGCWDETVHFTKNKILVRQIGETPIAGLDQVGYPVLNSAFMITSKEKNISTTFLLALINSKLFSFFWLNKFADKRKTFPKIKGTYLELLPIIVIDDQSQFIGLVDRILSAKQQNPAADTRALEAEIDRRVYALYGLTPEEIAIVEGQA</sequence>
<dbReference type="HOGENOM" id="CLU_002539_1_0_0"/>
<feature type="domain" description="TaqI-like C-terminal specificity" evidence="9">
    <location>
        <begin position="1025"/>
        <end position="1142"/>
    </location>
</feature>
<keyword evidence="4" id="KW-0949">S-adenosyl-L-methionine</keyword>